<evidence type="ECO:0000313" key="3">
    <source>
        <dbReference type="Proteomes" id="UP001195483"/>
    </source>
</evidence>
<protein>
    <recommendedName>
        <fullName evidence="1">Reverse transcriptase domain-containing protein</fullName>
    </recommendedName>
</protein>
<accession>A0AAE0WA94</accession>
<dbReference type="Pfam" id="PF00078">
    <property type="entry name" value="RVT_1"/>
    <property type="match status" value="1"/>
</dbReference>
<dbReference type="AlphaFoldDB" id="A0AAE0WA94"/>
<evidence type="ECO:0000313" key="2">
    <source>
        <dbReference type="EMBL" id="KAK3607858.1"/>
    </source>
</evidence>
<gene>
    <name evidence="2" type="ORF">CHS0354_038287</name>
</gene>
<keyword evidence="3" id="KW-1185">Reference proteome</keyword>
<reference evidence="2" key="2">
    <citation type="journal article" date="2021" name="Genome Biol. Evol.">
        <title>Developing a high-quality reference genome for a parasitic bivalve with doubly uniparental inheritance (Bivalvia: Unionida).</title>
        <authorList>
            <person name="Smith C.H."/>
        </authorList>
    </citation>
    <scope>NUCLEOTIDE SEQUENCE</scope>
    <source>
        <strain evidence="2">CHS0354</strain>
        <tissue evidence="2">Mantle</tissue>
    </source>
</reference>
<reference evidence="2" key="1">
    <citation type="journal article" date="2021" name="Genome Biol. Evol.">
        <title>A High-Quality Reference Genome for a Parasitic Bivalve with Doubly Uniparental Inheritance (Bivalvia: Unionida).</title>
        <authorList>
            <person name="Smith C.H."/>
        </authorList>
    </citation>
    <scope>NUCLEOTIDE SEQUENCE</scope>
    <source>
        <strain evidence="2">CHS0354</strain>
    </source>
</reference>
<sequence length="117" mass="13279">MERSKSWISPILFISVMDAVNAVARRDVSLEILYFDELTVAEDSETNLLTTLIRWQRTLETIGRKINTSKTETMSCSKTEEPLIITESKVNVLKQMGTFMYLGSVVKAEKGCEQNVK</sequence>
<evidence type="ECO:0000259" key="1">
    <source>
        <dbReference type="Pfam" id="PF00078"/>
    </source>
</evidence>
<reference evidence="2" key="3">
    <citation type="submission" date="2023-05" db="EMBL/GenBank/DDBJ databases">
        <authorList>
            <person name="Smith C.H."/>
        </authorList>
    </citation>
    <scope>NUCLEOTIDE SEQUENCE</scope>
    <source>
        <strain evidence="2">CHS0354</strain>
        <tissue evidence="2">Mantle</tissue>
    </source>
</reference>
<dbReference type="InterPro" id="IPR000477">
    <property type="entry name" value="RT_dom"/>
</dbReference>
<proteinExistence type="predicted"/>
<organism evidence="2 3">
    <name type="scientific">Potamilus streckersoni</name>
    <dbReference type="NCBI Taxonomy" id="2493646"/>
    <lineage>
        <taxon>Eukaryota</taxon>
        <taxon>Metazoa</taxon>
        <taxon>Spiralia</taxon>
        <taxon>Lophotrochozoa</taxon>
        <taxon>Mollusca</taxon>
        <taxon>Bivalvia</taxon>
        <taxon>Autobranchia</taxon>
        <taxon>Heteroconchia</taxon>
        <taxon>Palaeoheterodonta</taxon>
        <taxon>Unionida</taxon>
        <taxon>Unionoidea</taxon>
        <taxon>Unionidae</taxon>
        <taxon>Ambleminae</taxon>
        <taxon>Lampsilini</taxon>
        <taxon>Potamilus</taxon>
    </lineage>
</organism>
<dbReference type="Proteomes" id="UP001195483">
    <property type="component" value="Unassembled WGS sequence"/>
</dbReference>
<dbReference type="EMBL" id="JAEAOA010002232">
    <property type="protein sequence ID" value="KAK3607858.1"/>
    <property type="molecule type" value="Genomic_DNA"/>
</dbReference>
<comment type="caution">
    <text evidence="2">The sequence shown here is derived from an EMBL/GenBank/DDBJ whole genome shotgun (WGS) entry which is preliminary data.</text>
</comment>
<name>A0AAE0WA94_9BIVA</name>
<feature type="domain" description="Reverse transcriptase" evidence="1">
    <location>
        <begin position="8"/>
        <end position="103"/>
    </location>
</feature>